<keyword evidence="9 14" id="KW-0745">Spermidine biosynthesis</keyword>
<dbReference type="PANTHER" id="PTHR43295">
    <property type="entry name" value="ARGININE DECARBOXYLASE"/>
    <property type="match status" value="1"/>
</dbReference>
<evidence type="ECO:0000256" key="4">
    <source>
        <dbReference type="ARBA" id="ARBA00008357"/>
    </source>
</evidence>
<comment type="caution">
    <text evidence="16">The sequence shown here is derived from an EMBL/GenBank/DDBJ whole genome shotgun (WGS) entry which is preliminary data.</text>
</comment>
<dbReference type="PRINTS" id="PR01179">
    <property type="entry name" value="ODADCRBXLASE"/>
</dbReference>
<dbReference type="GO" id="GO:0008295">
    <property type="term" value="P:spermidine biosynthetic process"/>
    <property type="evidence" value="ECO:0007669"/>
    <property type="project" value="UniProtKB-KW"/>
</dbReference>
<evidence type="ECO:0000256" key="11">
    <source>
        <dbReference type="ARBA" id="ARBA00049309"/>
    </source>
</evidence>
<protein>
    <recommendedName>
        <fullName evidence="5 14">Arginine decarboxylase</fullName>
        <ecNumber evidence="5 14">4.1.1.19</ecNumber>
    </recommendedName>
</protein>
<evidence type="ECO:0000256" key="2">
    <source>
        <dbReference type="ARBA" id="ARBA00001946"/>
    </source>
</evidence>
<feature type="domain" description="Orn/DAP/Arg decarboxylase 2 N-terminal" evidence="15">
    <location>
        <begin position="141"/>
        <end position="394"/>
    </location>
</feature>
<dbReference type="SUPFAM" id="SSF50621">
    <property type="entry name" value="Alanine racemase C-terminal domain-like"/>
    <property type="match status" value="1"/>
</dbReference>
<gene>
    <name evidence="16" type="ORF">KP509_31G061900</name>
</gene>
<organism evidence="16 17">
    <name type="scientific">Ceratopteris richardii</name>
    <name type="common">Triangle waterfern</name>
    <dbReference type="NCBI Taxonomy" id="49495"/>
    <lineage>
        <taxon>Eukaryota</taxon>
        <taxon>Viridiplantae</taxon>
        <taxon>Streptophyta</taxon>
        <taxon>Embryophyta</taxon>
        <taxon>Tracheophyta</taxon>
        <taxon>Polypodiopsida</taxon>
        <taxon>Polypodiidae</taxon>
        <taxon>Polypodiales</taxon>
        <taxon>Pteridineae</taxon>
        <taxon>Pteridaceae</taxon>
        <taxon>Parkerioideae</taxon>
        <taxon>Ceratopteris</taxon>
    </lineage>
</organism>
<sequence>MAPIALLSEEDKAPPFIAKLPPYPVDASILNPFHDLVDKPGLDWSPSRSSSLYRVDGWGGSYFAVSSKGDVVVRPNGQSTKMSEEINIRQAIEQVLKPASMGGLGLTTPAILRFPHVLRHRLLSLQSSFEEAIKSRKFDGCYQGVFPVKCNQDRSVIDNIVEVGKPFAFGLEAGSKPELLLAMASLMKGSPNALLVCNGYKDAEYISLALIARLIQLNCIIVLEQQQELDLILSISRLLAIEPVIGLRAKLNTKHDGHFGDTSGEKGKFGLSCSEIVSIVNKLRSLNMLGSLQLLHFHIGSQIPSLAILNDGVSEAAQIYCELALMGANVRYIDIGGGLGIDYNGSSSATSDMSVEYSMAEYAHEVVGAVKDACDRKGVRHPTLCSESGRALVSHQSVLVFDVLSSSTASNRHLAAEGISLEVEALPVTLKSIHTSLIDAAKSCEYGAALECAKLLRRRCVELFKRGHLGLELLAHVESIYGVVQASWDQSKSSRADFDVDNEQGNGRRRADFHVDDEQGNSRLNVHKVHNAVYHVNISVFRSMPDSWAIHQLFPIIPLHRLSEQPRVRAILSDVTCDSDGKIASFVGGDEDQERINYLQLHELEEGKPYYLGMFLGGAYQEALGSLHNLFGAPCVVNVTKEAGADELKLGKSSNGQTTADVLRSMQHEPSAMLESLKLRLQRSISCSDRADARISGLVNTIACSFGSTTYLSTSNPMSSILSKGFLSAVLGQLSTSCS</sequence>
<dbReference type="CDD" id="cd06830">
    <property type="entry name" value="PLPDE_III_ADC"/>
    <property type="match status" value="1"/>
</dbReference>
<feature type="active site" description="Proton donor" evidence="13">
    <location>
        <position position="577"/>
    </location>
</feature>
<dbReference type="EC" id="4.1.1.19" evidence="5 14"/>
<dbReference type="NCBIfam" id="NF003763">
    <property type="entry name" value="PRK05354.1"/>
    <property type="match status" value="1"/>
</dbReference>
<dbReference type="Gene3D" id="3.20.20.10">
    <property type="entry name" value="Alanine racemase"/>
    <property type="match status" value="1"/>
</dbReference>
<evidence type="ECO:0000256" key="14">
    <source>
        <dbReference type="RuleBase" id="RU003740"/>
    </source>
</evidence>
<dbReference type="PROSITE" id="PS00878">
    <property type="entry name" value="ODR_DC_2_1"/>
    <property type="match status" value="1"/>
</dbReference>
<comment type="cofactor">
    <cofactor evidence="1 12 14">
        <name>pyridoxal 5'-phosphate</name>
        <dbReference type="ChEBI" id="CHEBI:597326"/>
    </cofactor>
</comment>
<dbReference type="OrthoDB" id="3717802at2759"/>
<comment type="pathway">
    <text evidence="3 14">Amine and polyamine biosynthesis; agmatine biosynthesis; agmatine from L-arginine: step 1/1.</text>
</comment>
<dbReference type="InterPro" id="IPR009006">
    <property type="entry name" value="Ala_racemase/Decarboxylase_C"/>
</dbReference>
<comment type="catalytic activity">
    <reaction evidence="11 14">
        <text>L-arginine + H(+) = agmatine + CO2</text>
        <dbReference type="Rhea" id="RHEA:17641"/>
        <dbReference type="ChEBI" id="CHEBI:15378"/>
        <dbReference type="ChEBI" id="CHEBI:16526"/>
        <dbReference type="ChEBI" id="CHEBI:32682"/>
        <dbReference type="ChEBI" id="CHEBI:58145"/>
        <dbReference type="EC" id="4.1.1.19"/>
    </reaction>
</comment>
<evidence type="ECO:0000256" key="1">
    <source>
        <dbReference type="ARBA" id="ARBA00001933"/>
    </source>
</evidence>
<evidence type="ECO:0000256" key="3">
    <source>
        <dbReference type="ARBA" id="ARBA00004773"/>
    </source>
</evidence>
<dbReference type="InterPro" id="IPR022653">
    <property type="entry name" value="De-COase2_pyr-phos_BS"/>
</dbReference>
<dbReference type="AlphaFoldDB" id="A0A8T2QZC1"/>
<dbReference type="PRINTS" id="PR01180">
    <property type="entry name" value="ARGDCRBXLASE"/>
</dbReference>
<name>A0A8T2QZC1_CERRI</name>
<evidence type="ECO:0000256" key="8">
    <source>
        <dbReference type="ARBA" id="ARBA00022898"/>
    </source>
</evidence>
<evidence type="ECO:0000313" key="16">
    <source>
        <dbReference type="EMBL" id="KAH7289177.1"/>
    </source>
</evidence>
<dbReference type="Proteomes" id="UP000825935">
    <property type="component" value="Chromosome 31"/>
</dbReference>
<dbReference type="GO" id="GO:0009409">
    <property type="term" value="P:response to cold"/>
    <property type="evidence" value="ECO:0007669"/>
    <property type="project" value="UniProtKB-ARBA"/>
</dbReference>
<evidence type="ECO:0000256" key="5">
    <source>
        <dbReference type="ARBA" id="ARBA00012426"/>
    </source>
</evidence>
<comment type="similarity">
    <text evidence="4 14">Belongs to the Orn/Lys/Arg decarboxylase class-II family. SpeA subfamily.</text>
</comment>
<dbReference type="NCBIfam" id="TIGR01273">
    <property type="entry name" value="speA"/>
    <property type="match status" value="1"/>
</dbReference>
<evidence type="ECO:0000256" key="9">
    <source>
        <dbReference type="ARBA" id="ARBA00023066"/>
    </source>
</evidence>
<evidence type="ECO:0000256" key="7">
    <source>
        <dbReference type="ARBA" id="ARBA00022842"/>
    </source>
</evidence>
<feature type="modified residue" description="N6-(pyridoxal phosphate)lysine" evidence="12">
    <location>
        <position position="149"/>
    </location>
</feature>
<keyword evidence="6 14" id="KW-0210">Decarboxylase</keyword>
<dbReference type="FunFam" id="3.20.20.10:FF:000001">
    <property type="entry name" value="Biosynthetic arginine decarboxylase"/>
    <property type="match status" value="1"/>
</dbReference>
<reference evidence="16" key="1">
    <citation type="submission" date="2021-08" db="EMBL/GenBank/DDBJ databases">
        <title>WGS assembly of Ceratopteris richardii.</title>
        <authorList>
            <person name="Marchant D.B."/>
            <person name="Chen G."/>
            <person name="Jenkins J."/>
            <person name="Shu S."/>
            <person name="Leebens-Mack J."/>
            <person name="Grimwood J."/>
            <person name="Schmutz J."/>
            <person name="Soltis P."/>
            <person name="Soltis D."/>
            <person name="Chen Z.-H."/>
        </authorList>
    </citation>
    <scope>NUCLEOTIDE SEQUENCE</scope>
    <source>
        <strain evidence="16">Whitten #5841</strain>
        <tissue evidence="16">Leaf</tissue>
    </source>
</reference>
<evidence type="ECO:0000259" key="15">
    <source>
        <dbReference type="Pfam" id="PF02784"/>
    </source>
</evidence>
<dbReference type="InterPro" id="IPR022644">
    <property type="entry name" value="De-COase2_N"/>
</dbReference>
<dbReference type="InterPro" id="IPR000183">
    <property type="entry name" value="Orn/DAP/Arg_de-COase"/>
</dbReference>
<evidence type="ECO:0000313" key="17">
    <source>
        <dbReference type="Proteomes" id="UP000825935"/>
    </source>
</evidence>
<keyword evidence="7 14" id="KW-0460">Magnesium</keyword>
<evidence type="ECO:0000256" key="6">
    <source>
        <dbReference type="ARBA" id="ARBA00022793"/>
    </source>
</evidence>
<keyword evidence="10 14" id="KW-0456">Lyase</keyword>
<dbReference type="InterPro" id="IPR029066">
    <property type="entry name" value="PLP-binding_barrel"/>
</dbReference>
<dbReference type="SUPFAM" id="SSF51419">
    <property type="entry name" value="PLP-binding barrel"/>
    <property type="match status" value="1"/>
</dbReference>
<evidence type="ECO:0000256" key="12">
    <source>
        <dbReference type="PIRSR" id="PIRSR001336-50"/>
    </source>
</evidence>
<dbReference type="Gene3D" id="1.20.58.930">
    <property type="match status" value="1"/>
</dbReference>
<dbReference type="EMBL" id="CM035436">
    <property type="protein sequence ID" value="KAH7289177.1"/>
    <property type="molecule type" value="Genomic_DNA"/>
</dbReference>
<evidence type="ECO:0000256" key="13">
    <source>
        <dbReference type="PIRSR" id="PIRSR600183-50"/>
    </source>
</evidence>
<keyword evidence="8 12" id="KW-0663">Pyridoxal phosphate</keyword>
<dbReference type="Gene3D" id="2.40.37.10">
    <property type="entry name" value="Lyase, Ornithine Decarboxylase, Chain A, domain 1"/>
    <property type="match status" value="1"/>
</dbReference>
<dbReference type="PANTHER" id="PTHR43295:SF1">
    <property type="entry name" value="ARGININE DECARBOXYLASE 1, CHLOROPLASTIC-RELATED"/>
    <property type="match status" value="1"/>
</dbReference>
<proteinExistence type="inferred from homology"/>
<comment type="cofactor">
    <cofactor evidence="2 14">
        <name>Mg(2+)</name>
        <dbReference type="ChEBI" id="CHEBI:18420"/>
    </cofactor>
</comment>
<evidence type="ECO:0000256" key="10">
    <source>
        <dbReference type="ARBA" id="ARBA00023239"/>
    </source>
</evidence>
<keyword evidence="17" id="KW-1185">Reference proteome</keyword>
<dbReference type="PIRSF" id="PIRSF001336">
    <property type="entry name" value="Arg_decrbxlase"/>
    <property type="match status" value="1"/>
</dbReference>
<dbReference type="GO" id="GO:0008792">
    <property type="term" value="F:arginine decarboxylase activity"/>
    <property type="evidence" value="ECO:0007669"/>
    <property type="project" value="UniProtKB-EC"/>
</dbReference>
<accession>A0A8T2QZC1</accession>
<dbReference type="InterPro" id="IPR002985">
    <property type="entry name" value="Arg_decrbxlase"/>
</dbReference>
<dbReference type="Pfam" id="PF02784">
    <property type="entry name" value="Orn_Arg_deC_N"/>
    <property type="match status" value="1"/>
</dbReference>
<dbReference type="GO" id="GO:0006527">
    <property type="term" value="P:L-arginine catabolic process"/>
    <property type="evidence" value="ECO:0007669"/>
    <property type="project" value="InterPro"/>
</dbReference>
<dbReference type="OMA" id="MQFEPEL"/>